<proteinExistence type="predicted"/>
<reference evidence="2" key="1">
    <citation type="submission" date="2020-05" db="EMBL/GenBank/DDBJ databases">
        <title>Phylogenomic resolution of chytrid fungi.</title>
        <authorList>
            <person name="Stajich J.E."/>
            <person name="Amses K."/>
            <person name="Simmons R."/>
            <person name="Seto K."/>
            <person name="Myers J."/>
            <person name="Bonds A."/>
            <person name="Quandt C.A."/>
            <person name="Barry K."/>
            <person name="Liu P."/>
            <person name="Grigoriev I."/>
            <person name="Longcore J.E."/>
            <person name="James T.Y."/>
        </authorList>
    </citation>
    <scope>NUCLEOTIDE SEQUENCE</scope>
    <source>
        <strain evidence="2">PLAUS21</strain>
    </source>
</reference>
<organism evidence="2 3">
    <name type="scientific">Boothiomyces macroporosus</name>
    <dbReference type="NCBI Taxonomy" id="261099"/>
    <lineage>
        <taxon>Eukaryota</taxon>
        <taxon>Fungi</taxon>
        <taxon>Fungi incertae sedis</taxon>
        <taxon>Chytridiomycota</taxon>
        <taxon>Chytridiomycota incertae sedis</taxon>
        <taxon>Chytridiomycetes</taxon>
        <taxon>Rhizophydiales</taxon>
        <taxon>Terramycetaceae</taxon>
        <taxon>Boothiomyces</taxon>
    </lineage>
</organism>
<evidence type="ECO:0000313" key="2">
    <source>
        <dbReference type="EMBL" id="KAJ3257098.1"/>
    </source>
</evidence>
<dbReference type="Proteomes" id="UP001210925">
    <property type="component" value="Unassembled WGS sequence"/>
</dbReference>
<protein>
    <submittedName>
        <fullName evidence="2">Uncharacterized protein</fullName>
    </submittedName>
</protein>
<gene>
    <name evidence="2" type="ORF">HK103_004926</name>
</gene>
<comment type="caution">
    <text evidence="2">The sequence shown here is derived from an EMBL/GenBank/DDBJ whole genome shotgun (WGS) entry which is preliminary data.</text>
</comment>
<accession>A0AAD5Y7V0</accession>
<keyword evidence="3" id="KW-1185">Reference proteome</keyword>
<feature type="chain" id="PRO_5042216116" evidence="1">
    <location>
        <begin position="16"/>
        <end position="205"/>
    </location>
</feature>
<dbReference type="EMBL" id="JADGKB010000042">
    <property type="protein sequence ID" value="KAJ3257098.1"/>
    <property type="molecule type" value="Genomic_DNA"/>
</dbReference>
<sequence>MKLSSCLVFFVFASAAPIEVDKRDPFGFGRIAGGVTNIIKAAKGGGASGAGGILNGVAQIVAAAKAKKAAQAGTNTAGGNTVINGVNPAANGATNTNQGNAVGGVNSQVIPVTNPLVQGVAIANTVQNSGSNLPNGNSNVVNPVGRQIPQINPSVNSQSVTNPAGNIIIPPQNTVLVNYPVNTQAAINQVGVAVNTIPQANSQIN</sequence>
<evidence type="ECO:0000256" key="1">
    <source>
        <dbReference type="SAM" id="SignalP"/>
    </source>
</evidence>
<keyword evidence="1" id="KW-0732">Signal</keyword>
<evidence type="ECO:0000313" key="3">
    <source>
        <dbReference type="Proteomes" id="UP001210925"/>
    </source>
</evidence>
<name>A0AAD5Y7V0_9FUNG</name>
<dbReference type="AlphaFoldDB" id="A0AAD5Y7V0"/>
<feature type="signal peptide" evidence="1">
    <location>
        <begin position="1"/>
        <end position="15"/>
    </location>
</feature>